<dbReference type="Pfam" id="PF22068">
    <property type="entry name" value="Androglobin_II"/>
    <property type="match status" value="1"/>
</dbReference>
<dbReference type="InterPro" id="IPR054093">
    <property type="entry name" value="Androglobin_II"/>
</dbReference>
<feature type="compositionally biased region" description="Polar residues" evidence="4">
    <location>
        <begin position="1"/>
        <end position="19"/>
    </location>
</feature>
<feature type="region of interest" description="Disordered" evidence="4">
    <location>
        <begin position="1882"/>
        <end position="1909"/>
    </location>
</feature>
<dbReference type="GO" id="GO:0004198">
    <property type="term" value="F:calcium-dependent cysteine-type endopeptidase activity"/>
    <property type="evidence" value="ECO:0007669"/>
    <property type="project" value="InterPro"/>
</dbReference>
<feature type="compositionally biased region" description="Basic and acidic residues" evidence="4">
    <location>
        <begin position="63"/>
        <end position="72"/>
    </location>
</feature>
<keyword evidence="8" id="KW-1185">Reference proteome</keyword>
<dbReference type="Pfam" id="PF22070">
    <property type="entry name" value="Androglobin_V"/>
    <property type="match status" value="1"/>
</dbReference>
<feature type="compositionally biased region" description="Acidic residues" evidence="4">
    <location>
        <begin position="1530"/>
        <end position="1547"/>
    </location>
</feature>
<feature type="compositionally biased region" description="Basic and acidic residues" evidence="4">
    <location>
        <begin position="1626"/>
        <end position="1640"/>
    </location>
</feature>
<dbReference type="PANTHER" id="PTHR46298">
    <property type="entry name" value="ANDROGLOBIN"/>
    <property type="match status" value="1"/>
</dbReference>
<evidence type="ECO:0000256" key="2">
    <source>
        <dbReference type="ARBA" id="ARBA00030087"/>
    </source>
</evidence>
<dbReference type="Pfam" id="PF00612">
    <property type="entry name" value="IQ"/>
    <property type="match status" value="1"/>
</dbReference>
<dbReference type="SUPFAM" id="SSF46458">
    <property type="entry name" value="Globin-like"/>
    <property type="match status" value="1"/>
</dbReference>
<evidence type="ECO:0000259" key="6">
    <source>
        <dbReference type="PROSITE" id="PS52042"/>
    </source>
</evidence>
<feature type="compositionally biased region" description="Basic and acidic residues" evidence="4">
    <location>
        <begin position="365"/>
        <end position="401"/>
    </location>
</feature>
<accession>A0AAN9GI64</accession>
<feature type="compositionally biased region" description="Basic and acidic residues" evidence="4">
    <location>
        <begin position="418"/>
        <end position="439"/>
    </location>
</feature>
<dbReference type="SMART" id="SM00230">
    <property type="entry name" value="CysPc"/>
    <property type="match status" value="1"/>
</dbReference>
<dbReference type="InterPro" id="IPR000048">
    <property type="entry name" value="IQ_motif_EF-hand-BS"/>
</dbReference>
<feature type="compositionally biased region" description="Basic and acidic residues" evidence="4">
    <location>
        <begin position="1600"/>
        <end position="1615"/>
    </location>
</feature>
<evidence type="ECO:0000313" key="7">
    <source>
        <dbReference type="EMBL" id="KAK7107720.1"/>
    </source>
</evidence>
<feature type="domain" description="Globin" evidence="6">
    <location>
        <begin position="964"/>
        <end position="1212"/>
    </location>
</feature>
<evidence type="ECO:0000313" key="8">
    <source>
        <dbReference type="Proteomes" id="UP001374579"/>
    </source>
</evidence>
<feature type="compositionally biased region" description="Basic and acidic residues" evidence="4">
    <location>
        <begin position="864"/>
        <end position="885"/>
    </location>
</feature>
<feature type="region of interest" description="Disordered" evidence="4">
    <location>
        <begin position="561"/>
        <end position="723"/>
    </location>
</feature>
<dbReference type="InterPro" id="IPR009050">
    <property type="entry name" value="Globin-like_sf"/>
</dbReference>
<feature type="compositionally biased region" description="Polar residues" evidence="4">
    <location>
        <begin position="1090"/>
        <end position="1110"/>
    </location>
</feature>
<feature type="compositionally biased region" description="Basic and acidic residues" evidence="4">
    <location>
        <begin position="648"/>
        <end position="664"/>
    </location>
</feature>
<dbReference type="GO" id="GO:0006508">
    <property type="term" value="P:proteolysis"/>
    <property type="evidence" value="ECO:0007669"/>
    <property type="project" value="InterPro"/>
</dbReference>
<feature type="compositionally biased region" description="Basic residues" evidence="4">
    <location>
        <begin position="402"/>
        <end position="415"/>
    </location>
</feature>
<dbReference type="PROSITE" id="PS52042">
    <property type="entry name" value="GLOBIN_CP_ADGB"/>
    <property type="match status" value="1"/>
</dbReference>
<feature type="compositionally biased region" description="Basic and acidic residues" evidence="4">
    <location>
        <begin position="683"/>
        <end position="701"/>
    </location>
</feature>
<feature type="region of interest" description="Disordered" evidence="4">
    <location>
        <begin position="1"/>
        <end position="26"/>
    </location>
</feature>
<comment type="caution">
    <text evidence="3">Lacks conserved residue(s) required for the propagation of feature annotation.</text>
</comment>
<dbReference type="Pfam" id="PF00648">
    <property type="entry name" value="Peptidase_C2"/>
    <property type="match status" value="1"/>
</dbReference>
<feature type="region of interest" description="Disordered" evidence="4">
    <location>
        <begin position="1424"/>
        <end position="1488"/>
    </location>
</feature>
<feature type="region of interest" description="Disordered" evidence="4">
    <location>
        <begin position="795"/>
        <end position="827"/>
    </location>
</feature>
<evidence type="ECO:0000256" key="3">
    <source>
        <dbReference type="PROSITE-ProRule" id="PRU00239"/>
    </source>
</evidence>
<feature type="compositionally biased region" description="Basic and acidic residues" evidence="4">
    <location>
        <begin position="529"/>
        <end position="543"/>
    </location>
</feature>
<name>A0AAN9GI64_9CAEN</name>
<dbReference type="InterPro" id="IPR012292">
    <property type="entry name" value="Globin/Proto"/>
</dbReference>
<sequence length="1909" mass="214180">MKFSTVARSPSTTKGSQAKNPHENGSVAACVTAITGGQDKRQKVTIWPEWNDADVNAEKWDAAHKGKEDKKGKSPTVQQHFFEDPDGKLELPSSLRVDHWKRPQDFITENTPVVVDTENMANDFDLISSNEHLHESELVRFTISQVSTLWELCTNKNVPDNPEGSMVEDPLHTWRPWEHIYSLCKVAKHHVPLYNPHGKYIVKLYWMGCWRKILVDDLLPFDENNQLLLPATTLSHELWPMLLTKAIIKVASLDYSGGNPGMEFGDITIIHSLTGWLPEAIPLHTPPSYTASQVLEKYYEMVATNKAAVPGYDSMRQGHLHEVWELLKVMLPQWQLPEPELEKTSLDLASESAKKEGLNFAAAESSKEEKVEAAPAKDAKPDGKEKGKDGGKDKAGKDKDKGKFKRKESRIRKGSSFKGKEKGKEDKKDKKDKDKDKNKEKCIAEETVVPEKPEVVIFAMFGSTAKYPVKVSKLGEEADASERLRQNGLSHIYPHPVCITQTRSCPLEPPPPPEIIPAWKLIRPRKKKEPPTDEPKVEPEPPKDIACIEISSPFVNYKVSPVPIPTDTCRPRSSLERGSTRSRPTTGNVGAIEETDENAPEPEAIKVERPPPADVLTLDEQGKELAEEDGLADLKGKGAFAKQRKSTARRDKSIDAGEASERRAGKTGSAKSERSKSGKKSVTKREDFEEKKEKTKDKGESRTAVAASGEMHGAHTSLGFPPIDNNASLLAELGEEGEEVDPELMALQGEMGKPETPMQRKRWMDFDQFCVCFRTLYIFHKPRTYLCNQRHSDLRNVSPSSTAAPAKGDKKPAAIAPGLLIPSDSSPGPEDKASYFLFVDNLNPTEIVISYSVLPRWFDPPTIVEEKKGGKGKDKDKDKESEKEPTAVSSISVIEGSIGREHAPPPPVTPGTLVAEPYSWKSLVTGQPILRLRTTGTRAAVLSLPAGRHVLRFMMTAPLGYHVHMCSTVNFVFGDEETVMPQLTHESCRFRDNALQVVHSLGKCIAGFTDAEQFAQACQQLVAYHCPYVNNKLLSKQKHFKLFNEALYNMLRKALRDIASPEIALAWRAFNFDVTYPNILSLQLGSRPETSSTELAQDTAKPTGSASTRGSAKPGNKKLGEKVLEIKEPCEPEKTENIWATRYMEPTPEEHVAAVKIQKVWRGFWVRKVKQARTPGTEENVKAQENLQKSWAVIEPAAEENGLFLCREMFKRDADIMQYYPFYKDEWNKISYADYRGVFPDQPSNTWFVVFREIFFVKEETLAVPRLYVPIPTCMLRVIDNDTGRELPTVFQKVAPYVYKRNKKGYTFVAEARTVEQPLASGPWRMRLIGSLSPLPAPRSGEVNCNFQVKEIRDYYLPNPKDIIFRYSVKLTEEQLCSLQVSTSKADVYVRLCVLDNEEEMASATGKGHVVIPAFVFHKDPLLPGEEAAQPAPTQPEPKRSSSRTSNRGGTKGAKGKRAESAKSPDGRNSRGSQHSEVGVSDELDEKENKPHKYIVQATVLRNSWPLSESCWTFVQMLKEQEKNELKVFEEEEEEEDDDEEEVEEESQVASRQGSQEKVNEDGEENLPQDDHVSVDVPFSQEENISQNPDGPPENNEDDVAYKERPPSPVQKEKAPAAGQKGKPKGKGDKGGKDKQDNKGSRPPSQQFDITKPNWILRIVVDANIAEEIEVKKDTERADEIRAMKKAWEEAEPGRAAKALQSRLKYLSTHTIKLQPEGEEDKEKEGEASGEPAAEPEPIPPATPLSANEVNGLEPEPVLLHEPPPALTPREMLQPLDITPFVKKTLDTPLLVDETEMQRMIEERQKQIAEYKEFRKQVETWRAHDRAARNQTKIKQLDDAQALQTMVDLTREAVNVPREAFRQRYLEAGRLKQEELERQEAAIKAEQEAKSDKGRKSAKGKNSGKKKKK</sequence>
<feature type="compositionally biased region" description="Low complexity" evidence="4">
    <location>
        <begin position="888"/>
        <end position="897"/>
    </location>
</feature>
<dbReference type="InterPro" id="IPR057249">
    <property type="entry name" value="Globin_CP_ADGB"/>
</dbReference>
<dbReference type="InterPro" id="IPR054094">
    <property type="entry name" value="Androglobin_IV"/>
</dbReference>
<feature type="region of interest" description="Disordered" evidence="4">
    <location>
        <begin position="63"/>
        <end position="85"/>
    </location>
</feature>
<evidence type="ECO:0000256" key="4">
    <source>
        <dbReference type="SAM" id="MobiDB-lite"/>
    </source>
</evidence>
<feature type="compositionally biased region" description="Basic and acidic residues" evidence="4">
    <location>
        <begin position="1457"/>
        <end position="1469"/>
    </location>
</feature>
<dbReference type="GO" id="GO:0019825">
    <property type="term" value="F:oxygen binding"/>
    <property type="evidence" value="ECO:0007669"/>
    <property type="project" value="InterPro"/>
</dbReference>
<dbReference type="EMBL" id="JBAMIC010000004">
    <property type="protein sequence ID" value="KAK7107720.1"/>
    <property type="molecule type" value="Genomic_DNA"/>
</dbReference>
<feature type="region of interest" description="Disordered" evidence="4">
    <location>
        <begin position="521"/>
        <end position="545"/>
    </location>
</feature>
<dbReference type="PROSITE" id="PS50203">
    <property type="entry name" value="CALPAIN_CAT"/>
    <property type="match status" value="1"/>
</dbReference>
<dbReference type="InterPro" id="IPR053033">
    <property type="entry name" value="Androglobin-like"/>
</dbReference>
<gene>
    <name evidence="7" type="ORF">V1264_015593</name>
</gene>
<evidence type="ECO:0000259" key="5">
    <source>
        <dbReference type="PROSITE" id="PS50203"/>
    </source>
</evidence>
<feature type="compositionally biased region" description="Basic residues" evidence="4">
    <location>
        <begin position="1896"/>
        <end position="1909"/>
    </location>
</feature>
<feature type="region of interest" description="Disordered" evidence="4">
    <location>
        <begin position="864"/>
        <end position="907"/>
    </location>
</feature>
<proteinExistence type="predicted"/>
<dbReference type="InterPro" id="IPR054095">
    <property type="entry name" value="Androglobin_V"/>
</dbReference>
<feature type="region of interest" description="Disordered" evidence="4">
    <location>
        <begin position="1526"/>
        <end position="1654"/>
    </location>
</feature>
<feature type="compositionally biased region" description="Basic and acidic residues" evidence="4">
    <location>
        <begin position="569"/>
        <end position="579"/>
    </location>
</feature>
<feature type="compositionally biased region" description="Basic and acidic residues" evidence="4">
    <location>
        <begin position="1882"/>
        <end position="1895"/>
    </location>
</feature>
<feature type="compositionally biased region" description="Polar residues" evidence="4">
    <location>
        <begin position="1548"/>
        <end position="1557"/>
    </location>
</feature>
<evidence type="ECO:0000256" key="1">
    <source>
        <dbReference type="ARBA" id="ARBA00013895"/>
    </source>
</evidence>
<dbReference type="Pfam" id="PF00042">
    <property type="entry name" value="Globin"/>
    <property type="match status" value="1"/>
</dbReference>
<dbReference type="Gene3D" id="1.10.490.10">
    <property type="entry name" value="Globins"/>
    <property type="match status" value="1"/>
</dbReference>
<reference evidence="7 8" key="1">
    <citation type="submission" date="2024-02" db="EMBL/GenBank/DDBJ databases">
        <title>Chromosome-scale genome assembly of the rough periwinkle Littorina saxatilis.</title>
        <authorList>
            <person name="De Jode A."/>
            <person name="Faria R."/>
            <person name="Formenti G."/>
            <person name="Sims Y."/>
            <person name="Smith T.P."/>
            <person name="Tracey A."/>
            <person name="Wood J.M.D."/>
            <person name="Zagrodzka Z.B."/>
            <person name="Johannesson K."/>
            <person name="Butlin R.K."/>
            <person name="Leder E.H."/>
        </authorList>
    </citation>
    <scope>NUCLEOTIDE SEQUENCE [LARGE SCALE GENOMIC DNA]</scope>
    <source>
        <strain evidence="7">Snail1</strain>
        <tissue evidence="7">Muscle</tissue>
    </source>
</reference>
<dbReference type="SUPFAM" id="SSF54001">
    <property type="entry name" value="Cysteine proteinases"/>
    <property type="match status" value="1"/>
</dbReference>
<feature type="region of interest" description="Disordered" evidence="4">
    <location>
        <begin position="357"/>
        <end position="439"/>
    </location>
</feature>
<dbReference type="InterPro" id="IPR038765">
    <property type="entry name" value="Papain-like_cys_pep_sf"/>
</dbReference>
<dbReference type="Proteomes" id="UP001374579">
    <property type="component" value="Unassembled WGS sequence"/>
</dbReference>
<dbReference type="PANTHER" id="PTHR46298:SF1">
    <property type="entry name" value="ANDROGLOBIN"/>
    <property type="match status" value="1"/>
</dbReference>
<feature type="domain" description="Calpain catalytic" evidence="5">
    <location>
        <begin position="100"/>
        <end position="302"/>
    </location>
</feature>
<feature type="region of interest" description="Disordered" evidence="4">
    <location>
        <begin position="1710"/>
        <end position="1772"/>
    </location>
</feature>
<dbReference type="GO" id="GO:0020037">
    <property type="term" value="F:heme binding"/>
    <property type="evidence" value="ECO:0007669"/>
    <property type="project" value="InterPro"/>
</dbReference>
<dbReference type="InterPro" id="IPR000971">
    <property type="entry name" value="Globin"/>
</dbReference>
<dbReference type="CDD" id="cd22307">
    <property type="entry name" value="Adgb_C_mid-like"/>
    <property type="match status" value="1"/>
</dbReference>
<dbReference type="InterPro" id="IPR001300">
    <property type="entry name" value="Peptidase_C2_calpain_cat"/>
</dbReference>
<protein>
    <recommendedName>
        <fullName evidence="1">Globin</fullName>
    </recommendedName>
    <alternativeName>
        <fullName evidence="2">Myoglobin</fullName>
    </alternativeName>
</protein>
<dbReference type="Pfam" id="PF22069">
    <property type="entry name" value="Androglobin_IV"/>
    <property type="match status" value="1"/>
</dbReference>
<feature type="region of interest" description="Disordered" evidence="4">
    <location>
        <begin position="1090"/>
        <end position="1120"/>
    </location>
</feature>
<dbReference type="PROSITE" id="PS50096">
    <property type="entry name" value="IQ"/>
    <property type="match status" value="1"/>
</dbReference>
<organism evidence="7 8">
    <name type="scientific">Littorina saxatilis</name>
    <dbReference type="NCBI Taxonomy" id="31220"/>
    <lineage>
        <taxon>Eukaryota</taxon>
        <taxon>Metazoa</taxon>
        <taxon>Spiralia</taxon>
        <taxon>Lophotrochozoa</taxon>
        <taxon>Mollusca</taxon>
        <taxon>Gastropoda</taxon>
        <taxon>Caenogastropoda</taxon>
        <taxon>Littorinimorpha</taxon>
        <taxon>Littorinoidea</taxon>
        <taxon>Littorinidae</taxon>
        <taxon>Littorina</taxon>
    </lineage>
</organism>
<comment type="caution">
    <text evidence="7">The sequence shown here is derived from an EMBL/GenBank/DDBJ whole genome shotgun (WGS) entry which is preliminary data.</text>
</comment>